<evidence type="ECO:0000313" key="2">
    <source>
        <dbReference type="Proteomes" id="UP000823749"/>
    </source>
</evidence>
<dbReference type="Proteomes" id="UP000823749">
    <property type="component" value="Chromosome 1"/>
</dbReference>
<accession>A0AAV6LRE8</accession>
<protein>
    <submittedName>
        <fullName evidence="1">Uncharacterized protein</fullName>
    </submittedName>
</protein>
<comment type="caution">
    <text evidence="1">The sequence shown here is derived from an EMBL/GenBank/DDBJ whole genome shotgun (WGS) entry which is preliminary data.</text>
</comment>
<evidence type="ECO:0000313" key="1">
    <source>
        <dbReference type="EMBL" id="KAG5567289.1"/>
    </source>
</evidence>
<reference evidence="1" key="1">
    <citation type="submission" date="2020-08" db="EMBL/GenBank/DDBJ databases">
        <title>Plant Genome Project.</title>
        <authorList>
            <person name="Zhang R.-G."/>
        </authorList>
    </citation>
    <scope>NUCLEOTIDE SEQUENCE</scope>
    <source>
        <strain evidence="1">WSP0</strain>
        <tissue evidence="1">Leaf</tissue>
    </source>
</reference>
<organism evidence="1 2">
    <name type="scientific">Rhododendron griersonianum</name>
    <dbReference type="NCBI Taxonomy" id="479676"/>
    <lineage>
        <taxon>Eukaryota</taxon>
        <taxon>Viridiplantae</taxon>
        <taxon>Streptophyta</taxon>
        <taxon>Embryophyta</taxon>
        <taxon>Tracheophyta</taxon>
        <taxon>Spermatophyta</taxon>
        <taxon>Magnoliopsida</taxon>
        <taxon>eudicotyledons</taxon>
        <taxon>Gunneridae</taxon>
        <taxon>Pentapetalae</taxon>
        <taxon>asterids</taxon>
        <taxon>Ericales</taxon>
        <taxon>Ericaceae</taxon>
        <taxon>Ericoideae</taxon>
        <taxon>Rhodoreae</taxon>
        <taxon>Rhododendron</taxon>
    </lineage>
</organism>
<keyword evidence="2" id="KW-1185">Reference proteome</keyword>
<sequence>MAARSQTVVALYGYAERLEYEAASREVLEYDRKVLLIGRKVKVHGRKVRVRCRRVRVHCLLNVGFDQSSGFLWNAISSVSSCI</sequence>
<dbReference type="EMBL" id="JACTNZ010000001">
    <property type="protein sequence ID" value="KAG5567289.1"/>
    <property type="molecule type" value="Genomic_DNA"/>
</dbReference>
<proteinExistence type="predicted"/>
<gene>
    <name evidence="1" type="ORF">RHGRI_002747</name>
</gene>
<name>A0AAV6LRE8_9ERIC</name>
<dbReference type="AlphaFoldDB" id="A0AAV6LRE8"/>